<dbReference type="Gene3D" id="3.40.630.10">
    <property type="entry name" value="Zn peptidases"/>
    <property type="match status" value="1"/>
</dbReference>
<dbReference type="InterPro" id="IPR011650">
    <property type="entry name" value="Peptidase_M20_dimer"/>
</dbReference>
<dbReference type="NCBIfam" id="TIGR01891">
    <property type="entry name" value="amidohydrolases"/>
    <property type="match status" value="1"/>
</dbReference>
<dbReference type="SUPFAM" id="SSF55031">
    <property type="entry name" value="Bacterial exopeptidase dimerisation domain"/>
    <property type="match status" value="1"/>
</dbReference>
<evidence type="ECO:0000259" key="1">
    <source>
        <dbReference type="Pfam" id="PF07687"/>
    </source>
</evidence>
<name>A0ABV5ABC8_9BACL</name>
<keyword evidence="3" id="KW-1185">Reference proteome</keyword>
<dbReference type="SUPFAM" id="SSF53187">
    <property type="entry name" value="Zn-dependent exopeptidases"/>
    <property type="match status" value="1"/>
</dbReference>
<dbReference type="Pfam" id="PF01546">
    <property type="entry name" value="Peptidase_M20"/>
    <property type="match status" value="1"/>
</dbReference>
<gene>
    <name evidence="2" type="ORF">KKP3000_002778</name>
</gene>
<evidence type="ECO:0000313" key="3">
    <source>
        <dbReference type="Proteomes" id="UP001579974"/>
    </source>
</evidence>
<dbReference type="InterPro" id="IPR017439">
    <property type="entry name" value="Amidohydrolase"/>
</dbReference>
<reference evidence="2 3" key="1">
    <citation type="journal article" date="2024" name="Int. J. Mol. Sci.">
        <title>Exploration of Alicyclobacillus spp. Genome in Search of Antibiotic Resistance.</title>
        <authorList>
            <person name="Bucka-Kolendo J."/>
            <person name="Kiousi D.E."/>
            <person name="Dekowska A."/>
            <person name="Mikolajczuk-Szczyrba A."/>
            <person name="Karadedos D.M."/>
            <person name="Michael P."/>
            <person name="Galanis A."/>
            <person name="Sokolowska B."/>
        </authorList>
    </citation>
    <scope>NUCLEOTIDE SEQUENCE [LARGE SCALE GENOMIC DNA]</scope>
    <source>
        <strain evidence="2 3">KKP 3000</strain>
    </source>
</reference>
<dbReference type="Pfam" id="PF07687">
    <property type="entry name" value="M20_dimer"/>
    <property type="match status" value="1"/>
</dbReference>
<dbReference type="PANTHER" id="PTHR11014:SF63">
    <property type="entry name" value="METALLOPEPTIDASE, PUTATIVE (AFU_ORTHOLOGUE AFUA_6G09600)-RELATED"/>
    <property type="match status" value="1"/>
</dbReference>
<accession>A0ABV5ABC8</accession>
<dbReference type="RefSeq" id="WP_275476872.1">
    <property type="nucleotide sequence ID" value="NZ_CP162940.1"/>
</dbReference>
<dbReference type="PANTHER" id="PTHR11014">
    <property type="entry name" value="PEPTIDASE M20 FAMILY MEMBER"/>
    <property type="match status" value="1"/>
</dbReference>
<dbReference type="InterPro" id="IPR002933">
    <property type="entry name" value="Peptidase_M20"/>
</dbReference>
<sequence>MTQHAISRLVDEVTADVIAWRRHLHRHPELSFQETNTSQYVYDTLASFGGLEISRPTKTSVVARLVGHKPGKTLAIRADMDALPITEETSFEFASENPGVMHACGHDGHTAMLLGAAKVLVGLKEHIEGEVRFLFQHAEELFPGGAKQMVEAGVMEDVDLVIGIHLRSTDEPGRIGVKAGPVNAAPDTFRATIIGSGGHAAYPHTTVDSVAIAAQAITNLQHVVARNTNPFDPLVLSITQIFGGTADNVIPGSCEFRGTVRSYNPALRQSTPELMERVIRGVTEAHGASYEFEYVKGYAPVINDERVTQVVREALTEVFGEEVVVDGTPTMGGEDFSAFQTEAPGTFFTVGAGYGPADTWYPHHHPKFAIDEAALPVGVQSFVHLAFKLLS</sequence>
<dbReference type="EMBL" id="JBDXSU010000003">
    <property type="protein sequence ID" value="MFB5189506.1"/>
    <property type="molecule type" value="Genomic_DNA"/>
</dbReference>
<organism evidence="2 3">
    <name type="scientific">Alicyclobacillus fastidiosus</name>
    <dbReference type="NCBI Taxonomy" id="392011"/>
    <lineage>
        <taxon>Bacteria</taxon>
        <taxon>Bacillati</taxon>
        <taxon>Bacillota</taxon>
        <taxon>Bacilli</taxon>
        <taxon>Bacillales</taxon>
        <taxon>Alicyclobacillaceae</taxon>
        <taxon>Alicyclobacillus</taxon>
    </lineage>
</organism>
<feature type="domain" description="Peptidase M20 dimerisation" evidence="1">
    <location>
        <begin position="188"/>
        <end position="269"/>
    </location>
</feature>
<dbReference type="Gene3D" id="3.30.70.360">
    <property type="match status" value="1"/>
</dbReference>
<protein>
    <submittedName>
        <fullName evidence="2">Amidohydrolase</fullName>
    </submittedName>
</protein>
<dbReference type="PIRSF" id="PIRSF005962">
    <property type="entry name" value="Pept_M20D_amidohydro"/>
    <property type="match status" value="1"/>
</dbReference>
<comment type="caution">
    <text evidence="2">The sequence shown here is derived from an EMBL/GenBank/DDBJ whole genome shotgun (WGS) entry which is preliminary data.</text>
</comment>
<evidence type="ECO:0000313" key="2">
    <source>
        <dbReference type="EMBL" id="MFB5189506.1"/>
    </source>
</evidence>
<proteinExistence type="predicted"/>
<dbReference type="InterPro" id="IPR036264">
    <property type="entry name" value="Bact_exopeptidase_dim_dom"/>
</dbReference>
<dbReference type="Proteomes" id="UP001579974">
    <property type="component" value="Unassembled WGS sequence"/>
</dbReference>